<evidence type="ECO:0000256" key="2">
    <source>
        <dbReference type="SAM" id="SignalP"/>
    </source>
</evidence>
<dbReference type="Pfam" id="PF03413">
    <property type="entry name" value="PepSY"/>
    <property type="match status" value="1"/>
</dbReference>
<evidence type="ECO:0000313" key="5">
    <source>
        <dbReference type="Proteomes" id="UP000631034"/>
    </source>
</evidence>
<comment type="caution">
    <text evidence="4">The sequence shown here is derived from an EMBL/GenBank/DDBJ whole genome shotgun (WGS) entry which is preliminary data.</text>
</comment>
<reference evidence="4" key="1">
    <citation type="submission" date="2020-10" db="EMBL/GenBank/DDBJ databases">
        <title>Genome sequence of the unusual species of purple photosynthetic bacteria, Phaeovibrio sulfidiphilus DSM 23193, type strain.</title>
        <authorList>
            <person name="Kyndt J.A."/>
            <person name="Meyer T.E."/>
        </authorList>
    </citation>
    <scope>NUCLEOTIDE SEQUENCE</scope>
    <source>
        <strain evidence="4">DSM 23193</strain>
    </source>
</reference>
<dbReference type="Gene3D" id="3.10.450.40">
    <property type="match status" value="1"/>
</dbReference>
<dbReference type="InterPro" id="IPR025711">
    <property type="entry name" value="PepSY"/>
</dbReference>
<dbReference type="Proteomes" id="UP000631034">
    <property type="component" value="Unassembled WGS sequence"/>
</dbReference>
<evidence type="ECO:0000256" key="1">
    <source>
        <dbReference type="SAM" id="MobiDB-lite"/>
    </source>
</evidence>
<accession>A0A8J6YNT2</accession>
<evidence type="ECO:0000259" key="3">
    <source>
        <dbReference type="Pfam" id="PF03413"/>
    </source>
</evidence>
<dbReference type="RefSeq" id="WP_192533782.1">
    <property type="nucleotide sequence ID" value="NZ_JACZHT010000002.1"/>
</dbReference>
<proteinExistence type="predicted"/>
<feature type="signal peptide" evidence="2">
    <location>
        <begin position="1"/>
        <end position="26"/>
    </location>
</feature>
<gene>
    <name evidence="4" type="ORF">IHV25_03795</name>
</gene>
<dbReference type="EMBL" id="JACZHT010000002">
    <property type="protein sequence ID" value="MBE1236776.1"/>
    <property type="molecule type" value="Genomic_DNA"/>
</dbReference>
<keyword evidence="2" id="KW-0732">Signal</keyword>
<evidence type="ECO:0000313" key="4">
    <source>
        <dbReference type="EMBL" id="MBE1236776.1"/>
    </source>
</evidence>
<dbReference type="AlphaFoldDB" id="A0A8J6YNT2"/>
<keyword evidence="5" id="KW-1185">Reference proteome</keyword>
<sequence length="148" mass="15840">MVFSRIILVAGLAGVIALTLPAPASAQPEGSPPYGGPRGHGAWKGGRCADDAGECRGRGSGYGARRLLRHSDHDRARRAVRSGEAVPLSWILTDIERTTRGRFLEATLDDEHGVLVYSVEILRSDGTVSKFIYDAKSGALLRRLDAGD</sequence>
<feature type="chain" id="PRO_5035239636" description="PepSY domain-containing protein" evidence="2">
    <location>
        <begin position="27"/>
        <end position="148"/>
    </location>
</feature>
<name>A0A8J6YNT2_9PROT</name>
<protein>
    <recommendedName>
        <fullName evidence="3">PepSY domain-containing protein</fullName>
    </recommendedName>
</protein>
<feature type="region of interest" description="Disordered" evidence="1">
    <location>
        <begin position="24"/>
        <end position="45"/>
    </location>
</feature>
<feature type="domain" description="PepSY" evidence="3">
    <location>
        <begin position="97"/>
        <end position="142"/>
    </location>
</feature>
<organism evidence="4 5">
    <name type="scientific">Phaeovibrio sulfidiphilus</name>
    <dbReference type="NCBI Taxonomy" id="1220600"/>
    <lineage>
        <taxon>Bacteria</taxon>
        <taxon>Pseudomonadati</taxon>
        <taxon>Pseudomonadota</taxon>
        <taxon>Alphaproteobacteria</taxon>
        <taxon>Rhodospirillales</taxon>
        <taxon>Rhodospirillaceae</taxon>
        <taxon>Phaeovibrio</taxon>
    </lineage>
</organism>